<name>A0A9X2B5W7_9GAMM</name>
<evidence type="ECO:0000313" key="2">
    <source>
        <dbReference type="EMBL" id="MCJ8145462.1"/>
    </source>
</evidence>
<reference evidence="2" key="1">
    <citation type="submission" date="2022-02" db="EMBL/GenBank/DDBJ databases">
        <title>Acinetobacter A3.8 sp. nov., isolated from Sediment (Zhairuo Island).</title>
        <authorList>
            <person name="Zheng K."/>
        </authorList>
    </citation>
    <scope>NUCLEOTIDE SEQUENCE</scope>
    <source>
        <strain evidence="2">A3.8</strain>
    </source>
</reference>
<keyword evidence="1" id="KW-0732">Signal</keyword>
<evidence type="ECO:0000256" key="1">
    <source>
        <dbReference type="SAM" id="SignalP"/>
    </source>
</evidence>
<gene>
    <name evidence="2" type="ORF">MKI79_00765</name>
</gene>
<dbReference type="InterPro" id="IPR038404">
    <property type="entry name" value="TRAP_DctP_sf"/>
</dbReference>
<feature type="chain" id="PRO_5040853072" evidence="1">
    <location>
        <begin position="23"/>
        <end position="329"/>
    </location>
</feature>
<protein>
    <submittedName>
        <fullName evidence="2">DUF6091 family protein</fullName>
    </submittedName>
</protein>
<proteinExistence type="predicted"/>
<dbReference type="Pfam" id="PF19582">
    <property type="entry name" value="AdeT1_2"/>
    <property type="match status" value="1"/>
</dbReference>
<accession>A0A9X2B5W7</accession>
<sequence length="329" mass="36442">MRILNSLAIGTLYAMTIGSVHAATSQLCVFDIMGSNGDMMAVAKDYALAAKPWGVNIEPQVYTSLDDAVSDFESKKCQGIIADNYVTKKYNNFAGSIGAVGAINDYDLAKKVLIALGSPKLASKMKTKDHEVVGMVPFGLAYFFSKDKSINSLEKMAGKRIGVLKDDPSQQRMAKRVGIKPVFMTFDNAIAKYKNGDMDIVPAPLIVYKPFEVGKLVGGQGGVADFPIALMTMSVVFHRGDYPADFGQKSRKWFAGKQSQFIKMVERWDATVPKNIMYEIPEIDRKSGDLLLSQLRKEFIADKTYDGTMITLIRHLRCNQEPNFIECKK</sequence>
<comment type="caution">
    <text evidence="2">The sequence shown here is derived from an EMBL/GenBank/DDBJ whole genome shotgun (WGS) entry which is preliminary data.</text>
</comment>
<organism evidence="2 3">
    <name type="scientific">Acinetobacter sedimenti</name>
    <dbReference type="NCBI Taxonomy" id="2919922"/>
    <lineage>
        <taxon>Bacteria</taxon>
        <taxon>Pseudomonadati</taxon>
        <taxon>Pseudomonadota</taxon>
        <taxon>Gammaproteobacteria</taxon>
        <taxon>Moraxellales</taxon>
        <taxon>Moraxellaceae</taxon>
        <taxon>Acinetobacter</taxon>
    </lineage>
</organism>
<keyword evidence="3" id="KW-1185">Reference proteome</keyword>
<dbReference type="Gene3D" id="3.40.190.170">
    <property type="entry name" value="Bacterial extracellular solute-binding protein, family 7"/>
    <property type="match status" value="1"/>
</dbReference>
<evidence type="ECO:0000313" key="3">
    <source>
        <dbReference type="Proteomes" id="UP001139701"/>
    </source>
</evidence>
<feature type="signal peptide" evidence="1">
    <location>
        <begin position="1"/>
        <end position="22"/>
    </location>
</feature>
<dbReference type="RefSeq" id="WP_241570150.1">
    <property type="nucleotide sequence ID" value="NZ_JAKUML010000001.1"/>
</dbReference>
<dbReference type="EMBL" id="JAKUML010000001">
    <property type="protein sequence ID" value="MCJ8145462.1"/>
    <property type="molecule type" value="Genomic_DNA"/>
</dbReference>
<dbReference type="AlphaFoldDB" id="A0A9X2B5W7"/>
<dbReference type="InterPro" id="IPR045758">
    <property type="entry name" value="AdeT1/2"/>
</dbReference>
<dbReference type="SUPFAM" id="SSF53850">
    <property type="entry name" value="Periplasmic binding protein-like II"/>
    <property type="match status" value="1"/>
</dbReference>
<dbReference type="Proteomes" id="UP001139701">
    <property type="component" value="Unassembled WGS sequence"/>
</dbReference>